<gene>
    <name evidence="2" type="ORF">SARC_12061</name>
</gene>
<reference evidence="2 3" key="1">
    <citation type="submission" date="2011-02" db="EMBL/GenBank/DDBJ databases">
        <title>The Genome Sequence of Sphaeroforma arctica JP610.</title>
        <authorList>
            <consortium name="The Broad Institute Genome Sequencing Platform"/>
            <person name="Russ C."/>
            <person name="Cuomo C."/>
            <person name="Young S.K."/>
            <person name="Zeng Q."/>
            <person name="Gargeya S."/>
            <person name="Alvarado L."/>
            <person name="Berlin A."/>
            <person name="Chapman S.B."/>
            <person name="Chen Z."/>
            <person name="Freedman E."/>
            <person name="Gellesch M."/>
            <person name="Goldberg J."/>
            <person name="Griggs A."/>
            <person name="Gujja S."/>
            <person name="Heilman E."/>
            <person name="Heiman D."/>
            <person name="Howarth C."/>
            <person name="Mehta T."/>
            <person name="Neiman D."/>
            <person name="Pearson M."/>
            <person name="Roberts A."/>
            <person name="Saif S."/>
            <person name="Shea T."/>
            <person name="Shenoy N."/>
            <person name="Sisk P."/>
            <person name="Stolte C."/>
            <person name="Sykes S."/>
            <person name="White J."/>
            <person name="Yandava C."/>
            <person name="Burger G."/>
            <person name="Gray M.W."/>
            <person name="Holland P.W.H."/>
            <person name="King N."/>
            <person name="Lang F.B.F."/>
            <person name="Roger A.J."/>
            <person name="Ruiz-Trillo I."/>
            <person name="Haas B."/>
            <person name="Nusbaum C."/>
            <person name="Birren B."/>
        </authorList>
    </citation>
    <scope>NUCLEOTIDE SEQUENCE [LARGE SCALE GENOMIC DNA]</scope>
    <source>
        <strain evidence="2 3">JP610</strain>
    </source>
</reference>
<dbReference type="GeneID" id="25912565"/>
<proteinExistence type="predicted"/>
<name>A0A0L0FH83_9EUKA</name>
<accession>A0A0L0FH83</accession>
<keyword evidence="3" id="KW-1185">Reference proteome</keyword>
<evidence type="ECO:0000313" key="3">
    <source>
        <dbReference type="Proteomes" id="UP000054560"/>
    </source>
</evidence>
<evidence type="ECO:0000256" key="1">
    <source>
        <dbReference type="SAM" id="MobiDB-lite"/>
    </source>
</evidence>
<dbReference type="AlphaFoldDB" id="A0A0L0FH83"/>
<feature type="compositionally biased region" description="Polar residues" evidence="1">
    <location>
        <begin position="132"/>
        <end position="149"/>
    </location>
</feature>
<feature type="region of interest" description="Disordered" evidence="1">
    <location>
        <begin position="106"/>
        <end position="214"/>
    </location>
</feature>
<organism evidence="2 3">
    <name type="scientific">Sphaeroforma arctica JP610</name>
    <dbReference type="NCBI Taxonomy" id="667725"/>
    <lineage>
        <taxon>Eukaryota</taxon>
        <taxon>Ichthyosporea</taxon>
        <taxon>Ichthyophonida</taxon>
        <taxon>Sphaeroforma</taxon>
    </lineage>
</organism>
<protein>
    <submittedName>
        <fullName evidence="2">Uncharacterized protein</fullName>
    </submittedName>
</protein>
<evidence type="ECO:0000313" key="2">
    <source>
        <dbReference type="EMBL" id="KNC75413.1"/>
    </source>
</evidence>
<sequence length="236" mass="26014">MRIHYGAGLANNVLNQARAEYCYEGPMTKSFAAVNKRRHDLLLAKVAGKAAAEQETQATITPDNTSAITSLAIRVRRKLMTWRKAGAGRIQAIKYGVSIPWNTNQPPSERVPWGGGGRGGGRRSIPNPEVSHINTNMADTTSLRTGDSTSEIKGDRSQSHPQLILHSEERPTLGSGHFRPDHYQQRQPNPGIPYERARSPPPSRSKRGLHDVSGHKGWFLCSKGQESARLAILRQN</sequence>
<dbReference type="EMBL" id="KQ243641">
    <property type="protein sequence ID" value="KNC75413.1"/>
    <property type="molecule type" value="Genomic_DNA"/>
</dbReference>
<dbReference type="RefSeq" id="XP_014149315.1">
    <property type="nucleotide sequence ID" value="XM_014293840.1"/>
</dbReference>
<dbReference type="Proteomes" id="UP000054560">
    <property type="component" value="Unassembled WGS sequence"/>
</dbReference>